<keyword evidence="6" id="KW-0472">Membrane</keyword>
<dbReference type="SUPFAM" id="SSF56112">
    <property type="entry name" value="Protein kinase-like (PK-like)"/>
    <property type="match status" value="1"/>
</dbReference>
<dbReference type="Gene3D" id="1.10.510.10">
    <property type="entry name" value="Transferase(Phosphotransferase) domain 1"/>
    <property type="match status" value="1"/>
</dbReference>
<dbReference type="InterPro" id="IPR011009">
    <property type="entry name" value="Kinase-like_dom_sf"/>
</dbReference>
<dbReference type="CDD" id="cd14014">
    <property type="entry name" value="STKc_PknB_like"/>
    <property type="match status" value="1"/>
</dbReference>
<name>A0A2A5T427_9GAMM</name>
<dbReference type="Proteomes" id="UP000219020">
    <property type="component" value="Unassembled WGS sequence"/>
</dbReference>
<dbReference type="SMART" id="SM00220">
    <property type="entry name" value="S_TKc"/>
    <property type="match status" value="1"/>
</dbReference>
<evidence type="ECO:0000256" key="6">
    <source>
        <dbReference type="SAM" id="Phobius"/>
    </source>
</evidence>
<dbReference type="EMBL" id="NBYY01000013">
    <property type="protein sequence ID" value="PCS22925.1"/>
    <property type="molecule type" value="Genomic_DNA"/>
</dbReference>
<dbReference type="PROSITE" id="PS00108">
    <property type="entry name" value="PROTEIN_KINASE_ST"/>
    <property type="match status" value="1"/>
</dbReference>
<dbReference type="InterPro" id="IPR000719">
    <property type="entry name" value="Prot_kinase_dom"/>
</dbReference>
<keyword evidence="1 9" id="KW-0723">Serine/threonine-protein kinase</keyword>
<dbReference type="GeneID" id="66951613"/>
<dbReference type="PROSITE" id="PS50011">
    <property type="entry name" value="PROTEIN_KINASE_DOM"/>
    <property type="match status" value="1"/>
</dbReference>
<keyword evidence="3" id="KW-0547">Nucleotide-binding</keyword>
<dbReference type="Gene3D" id="3.60.40.10">
    <property type="entry name" value="PPM-type phosphatase domain"/>
    <property type="match status" value="1"/>
</dbReference>
<dbReference type="CDD" id="cd00143">
    <property type="entry name" value="PP2Cc"/>
    <property type="match status" value="1"/>
</dbReference>
<protein>
    <submittedName>
        <fullName evidence="9">Serine/threonine protein kinase</fullName>
    </submittedName>
</protein>
<evidence type="ECO:0000256" key="2">
    <source>
        <dbReference type="ARBA" id="ARBA00022679"/>
    </source>
</evidence>
<keyword evidence="4 9" id="KW-0418">Kinase</keyword>
<sequence length="602" mass="67910">MVQRPIPTMKLELKTETNNEYPPQLVVRTGGCSVTGRKPLNQDAFAVKIPTNIAELKYKGVIATIADGISSSDSSQKASETSVTEFIDNYMDTPTLWSVKMSVGKILKSLNNWLFHHVQQGNASSNTMVAAFTGVVLKSNTSYIFHAGDCRVYLYRDQQLTKLTQDHRRYTSKSQHHLTRALGIDSHLEIDYQSIPIQQGDLFLLSTDGIHDTLTEKQMTVSIYHALSTSICDSESSNLEVTAKYLVDSALDAGSNDNATCLFLSVDALPPASFEECFRDRSEQVTPPVFTNGQRIDHYHIIRVIHSGSRSHIYLAQSELDGKRYVLKMPSQNFSDDVVYLSGFIREGCVGEQVRQRGVMRIYPHSVRSPFLYHICDYVDGVTFRQWMLDHPTPSLSEVRVLGKGAIKAMRVLQRMAVVHRDIKPDNFMVDGDMNVTLIDYGTVQSEGLKEIFGHVKENYPVGDLNYAAPEYLRSNQATLVSDVFSLGVTIYELLSNHLPYKPVNASNSITDNPKNYTPVTVFRTDIPDWFDASLKKACHPISTVRYQVLSEFENDLMNQNQELTQPRDTISLMEKNPLWFWKGFSAILFVFVLLELVLLVC</sequence>
<dbReference type="Pfam" id="PF13672">
    <property type="entry name" value="PP2C_2"/>
    <property type="match status" value="1"/>
</dbReference>
<dbReference type="RefSeq" id="WP_097356394.1">
    <property type="nucleotide sequence ID" value="NZ_CAWOZS010000030.1"/>
</dbReference>
<proteinExistence type="predicted"/>
<feature type="domain" description="PPM-type phosphatase" evidence="8">
    <location>
        <begin position="28"/>
        <end position="266"/>
    </location>
</feature>
<dbReference type="InterPro" id="IPR008271">
    <property type="entry name" value="Ser/Thr_kinase_AS"/>
</dbReference>
<keyword evidence="6" id="KW-0812">Transmembrane</keyword>
<gene>
    <name evidence="9" type="ORF">BTN49_1483</name>
</gene>
<dbReference type="InterPro" id="IPR036457">
    <property type="entry name" value="PPM-type-like_dom_sf"/>
</dbReference>
<dbReference type="PANTHER" id="PTHR24351">
    <property type="entry name" value="RIBOSOMAL PROTEIN S6 KINASE"/>
    <property type="match status" value="1"/>
</dbReference>
<organism evidence="9 10">
    <name type="scientific">Candidatus Enterovibrio escicola</name>
    <dbReference type="NCBI Taxonomy" id="1927127"/>
    <lineage>
        <taxon>Bacteria</taxon>
        <taxon>Pseudomonadati</taxon>
        <taxon>Pseudomonadota</taxon>
        <taxon>Gammaproteobacteria</taxon>
        <taxon>Vibrionales</taxon>
        <taxon>Vibrionaceae</taxon>
        <taxon>Enterovibrio</taxon>
    </lineage>
</organism>
<dbReference type="Pfam" id="PF00069">
    <property type="entry name" value="Pkinase"/>
    <property type="match status" value="1"/>
</dbReference>
<keyword evidence="10" id="KW-1185">Reference proteome</keyword>
<dbReference type="SMART" id="SM00331">
    <property type="entry name" value="PP2C_SIG"/>
    <property type="match status" value="1"/>
</dbReference>
<accession>A0A2A5T427</accession>
<dbReference type="AlphaFoldDB" id="A0A2A5T427"/>
<feature type="domain" description="Protein kinase" evidence="7">
    <location>
        <begin position="299"/>
        <end position="581"/>
    </location>
</feature>
<evidence type="ECO:0000256" key="4">
    <source>
        <dbReference type="ARBA" id="ARBA00022777"/>
    </source>
</evidence>
<dbReference type="SMART" id="SM00332">
    <property type="entry name" value="PP2Cc"/>
    <property type="match status" value="1"/>
</dbReference>
<feature type="transmembrane region" description="Helical" evidence="6">
    <location>
        <begin position="580"/>
        <end position="601"/>
    </location>
</feature>
<evidence type="ECO:0000259" key="7">
    <source>
        <dbReference type="PROSITE" id="PS50011"/>
    </source>
</evidence>
<dbReference type="GO" id="GO:0004674">
    <property type="term" value="F:protein serine/threonine kinase activity"/>
    <property type="evidence" value="ECO:0007669"/>
    <property type="project" value="UniProtKB-KW"/>
</dbReference>
<reference evidence="10" key="1">
    <citation type="submission" date="2017-04" db="EMBL/GenBank/DDBJ databases">
        <title>Genome evolution of the luminous symbionts of deep sea anglerfish.</title>
        <authorList>
            <person name="Hendry T.A."/>
        </authorList>
    </citation>
    <scope>NUCLEOTIDE SEQUENCE [LARGE SCALE GENOMIC DNA]</scope>
</reference>
<evidence type="ECO:0000256" key="5">
    <source>
        <dbReference type="ARBA" id="ARBA00022840"/>
    </source>
</evidence>
<evidence type="ECO:0000313" key="9">
    <source>
        <dbReference type="EMBL" id="PCS22925.1"/>
    </source>
</evidence>
<keyword evidence="5" id="KW-0067">ATP-binding</keyword>
<evidence type="ECO:0000259" key="8">
    <source>
        <dbReference type="PROSITE" id="PS51746"/>
    </source>
</evidence>
<dbReference type="PROSITE" id="PS51746">
    <property type="entry name" value="PPM_2"/>
    <property type="match status" value="1"/>
</dbReference>
<dbReference type="InterPro" id="IPR001932">
    <property type="entry name" value="PPM-type_phosphatase-like_dom"/>
</dbReference>
<comment type="caution">
    <text evidence="9">The sequence shown here is derived from an EMBL/GenBank/DDBJ whole genome shotgun (WGS) entry which is preliminary data.</text>
</comment>
<evidence type="ECO:0000313" key="10">
    <source>
        <dbReference type="Proteomes" id="UP000219020"/>
    </source>
</evidence>
<keyword evidence="6" id="KW-1133">Transmembrane helix</keyword>
<evidence type="ECO:0000256" key="3">
    <source>
        <dbReference type="ARBA" id="ARBA00022741"/>
    </source>
</evidence>
<evidence type="ECO:0000256" key="1">
    <source>
        <dbReference type="ARBA" id="ARBA00022527"/>
    </source>
</evidence>
<dbReference type="SUPFAM" id="SSF81606">
    <property type="entry name" value="PP2C-like"/>
    <property type="match status" value="1"/>
</dbReference>
<dbReference type="GO" id="GO:0005524">
    <property type="term" value="F:ATP binding"/>
    <property type="evidence" value="ECO:0007669"/>
    <property type="project" value="UniProtKB-KW"/>
</dbReference>
<keyword evidence="2" id="KW-0808">Transferase</keyword>